<evidence type="ECO:0000313" key="2">
    <source>
        <dbReference type="EMBL" id="MEU8136635.1"/>
    </source>
</evidence>
<gene>
    <name evidence="2" type="ORF">AB0C36_24385</name>
</gene>
<dbReference type="Proteomes" id="UP001551482">
    <property type="component" value="Unassembled WGS sequence"/>
</dbReference>
<dbReference type="InterPro" id="IPR011009">
    <property type="entry name" value="Kinase-like_dom_sf"/>
</dbReference>
<proteinExistence type="predicted"/>
<feature type="domain" description="Aminoglycoside phosphotransferase" evidence="1">
    <location>
        <begin position="89"/>
        <end position="259"/>
    </location>
</feature>
<accession>A0ABV3DLK2</accession>
<sequence>MSDSAMPVTAQTLAGAVRAAFGTDQRVVSLTRLPGGSRKGAYRLRLADDSTAVAYVWDDAENYWPDSGPGNDDADPFAPATGHALFESAHRHLRAVDVRIPELYLSDDTHTYFPADLAIVEDIRGPGLATILRERAQRATPIMDRLAAALDRMHAQTSPAFGRPSAIARGRLPDAESCEELVFDRARTDLAEAADREPSIAAAHDRLAEALAALRAAVAPRTRYALIHGELGPEHVLVDAHDEPVLIDIEGLMFFDAEWEHVFLRLRYEDYYSHLQSRDLDDARMAFYSLAMHLSLVAGPLRLLDGDFTDRGAMRGIIDHNLGKALRFAA</sequence>
<keyword evidence="3" id="KW-1185">Reference proteome</keyword>
<reference evidence="2 3" key="1">
    <citation type="submission" date="2024-06" db="EMBL/GenBank/DDBJ databases">
        <title>The Natural Products Discovery Center: Release of the First 8490 Sequenced Strains for Exploring Actinobacteria Biosynthetic Diversity.</title>
        <authorList>
            <person name="Kalkreuter E."/>
            <person name="Kautsar S.A."/>
            <person name="Yang D."/>
            <person name="Bader C.D."/>
            <person name="Teijaro C.N."/>
            <person name="Fluegel L."/>
            <person name="Davis C.M."/>
            <person name="Simpson J.R."/>
            <person name="Lauterbach L."/>
            <person name="Steele A.D."/>
            <person name="Gui C."/>
            <person name="Meng S."/>
            <person name="Li G."/>
            <person name="Viehrig K."/>
            <person name="Ye F."/>
            <person name="Su P."/>
            <person name="Kiefer A.F."/>
            <person name="Nichols A."/>
            <person name="Cepeda A.J."/>
            <person name="Yan W."/>
            <person name="Fan B."/>
            <person name="Jiang Y."/>
            <person name="Adhikari A."/>
            <person name="Zheng C.-J."/>
            <person name="Schuster L."/>
            <person name="Cowan T.M."/>
            <person name="Smanski M.J."/>
            <person name="Chevrette M.G."/>
            <person name="De Carvalho L.P.S."/>
            <person name="Shen B."/>
        </authorList>
    </citation>
    <scope>NUCLEOTIDE SEQUENCE [LARGE SCALE GENOMIC DNA]</scope>
    <source>
        <strain evidence="2 3">NPDC048946</strain>
    </source>
</reference>
<dbReference type="RefSeq" id="WP_358357376.1">
    <property type="nucleotide sequence ID" value="NZ_JBEZFP010000068.1"/>
</dbReference>
<dbReference type="Gene3D" id="3.90.1200.10">
    <property type="match status" value="1"/>
</dbReference>
<name>A0ABV3DLK2_9ACTN</name>
<evidence type="ECO:0000259" key="1">
    <source>
        <dbReference type="Pfam" id="PF01636"/>
    </source>
</evidence>
<organism evidence="2 3">
    <name type="scientific">Streptodolium elevatio</name>
    <dbReference type="NCBI Taxonomy" id="3157996"/>
    <lineage>
        <taxon>Bacteria</taxon>
        <taxon>Bacillati</taxon>
        <taxon>Actinomycetota</taxon>
        <taxon>Actinomycetes</taxon>
        <taxon>Kitasatosporales</taxon>
        <taxon>Streptomycetaceae</taxon>
        <taxon>Streptodolium</taxon>
    </lineage>
</organism>
<protein>
    <submittedName>
        <fullName evidence="2">Phosphotransferase</fullName>
    </submittedName>
</protein>
<dbReference type="SUPFAM" id="SSF56112">
    <property type="entry name" value="Protein kinase-like (PK-like)"/>
    <property type="match status" value="1"/>
</dbReference>
<dbReference type="Pfam" id="PF01636">
    <property type="entry name" value="APH"/>
    <property type="match status" value="1"/>
</dbReference>
<evidence type="ECO:0000313" key="3">
    <source>
        <dbReference type="Proteomes" id="UP001551482"/>
    </source>
</evidence>
<dbReference type="EMBL" id="JBEZFP010000068">
    <property type="protein sequence ID" value="MEU8136635.1"/>
    <property type="molecule type" value="Genomic_DNA"/>
</dbReference>
<dbReference type="InterPro" id="IPR002575">
    <property type="entry name" value="Aminoglycoside_PTrfase"/>
</dbReference>
<comment type="caution">
    <text evidence="2">The sequence shown here is derived from an EMBL/GenBank/DDBJ whole genome shotgun (WGS) entry which is preliminary data.</text>
</comment>